<dbReference type="PANTHER" id="PTHR43734:SF1">
    <property type="entry name" value="PHYTOENE DESATURASE"/>
    <property type="match status" value="1"/>
</dbReference>
<protein>
    <recommendedName>
        <fullName evidence="2">Amine oxidase domain-containing protein</fullName>
    </recommendedName>
</protein>
<dbReference type="InterPro" id="IPR036188">
    <property type="entry name" value="FAD/NAD-bd_sf"/>
</dbReference>
<dbReference type="STRING" id="545697.HMPREF0216_02031"/>
<keyword evidence="4" id="KW-1185">Reference proteome</keyword>
<comment type="similarity">
    <text evidence="1">Belongs to the carotenoid/retinoid oxidoreductase family. CrtN subfamily.</text>
</comment>
<feature type="domain" description="Amine oxidase" evidence="2">
    <location>
        <begin position="11"/>
        <end position="287"/>
    </location>
</feature>
<gene>
    <name evidence="3" type="ORF">HMPREF0216_02031</name>
</gene>
<dbReference type="Pfam" id="PF01593">
    <property type="entry name" value="Amino_oxidase"/>
    <property type="match status" value="1"/>
</dbReference>
<dbReference type="InterPro" id="IPR002937">
    <property type="entry name" value="Amino_oxidase"/>
</dbReference>
<organism evidence="3 4">
    <name type="scientific">Clostridium celatum DSM 1785</name>
    <dbReference type="NCBI Taxonomy" id="545697"/>
    <lineage>
        <taxon>Bacteria</taxon>
        <taxon>Bacillati</taxon>
        <taxon>Bacillota</taxon>
        <taxon>Clostridia</taxon>
        <taxon>Eubacteriales</taxon>
        <taxon>Clostridiaceae</taxon>
        <taxon>Clostridium</taxon>
    </lineage>
</organism>
<dbReference type="Proteomes" id="UP000010420">
    <property type="component" value="Unassembled WGS sequence"/>
</dbReference>
<evidence type="ECO:0000259" key="2">
    <source>
        <dbReference type="Pfam" id="PF01593"/>
    </source>
</evidence>
<accession>L1QE31</accession>
<dbReference type="SUPFAM" id="SSF51905">
    <property type="entry name" value="FAD/NAD(P)-binding domain"/>
    <property type="match status" value="1"/>
</dbReference>
<evidence type="ECO:0000313" key="3">
    <source>
        <dbReference type="EMBL" id="EKY26249.1"/>
    </source>
</evidence>
<dbReference type="Gene3D" id="3.50.50.60">
    <property type="entry name" value="FAD/NAD(P)-binding domain"/>
    <property type="match status" value="2"/>
</dbReference>
<comment type="caution">
    <text evidence="3">The sequence shown here is derived from an EMBL/GenBank/DDBJ whole genome shotgun (WGS) entry which is preliminary data.</text>
</comment>
<dbReference type="AlphaFoldDB" id="L1QE31"/>
<proteinExistence type="inferred from homology"/>
<evidence type="ECO:0000313" key="4">
    <source>
        <dbReference type="Proteomes" id="UP000010420"/>
    </source>
</evidence>
<dbReference type="PATRIC" id="fig|545697.3.peg.1998"/>
<dbReference type="EMBL" id="AMEZ01000058">
    <property type="protein sequence ID" value="EKY26249.1"/>
    <property type="molecule type" value="Genomic_DNA"/>
</dbReference>
<dbReference type="HOGENOM" id="CLU_019722_2_0_9"/>
<reference evidence="3 4" key="1">
    <citation type="submission" date="2012-05" db="EMBL/GenBank/DDBJ databases">
        <authorList>
            <person name="Weinstock G."/>
            <person name="Sodergren E."/>
            <person name="Lobos E.A."/>
            <person name="Fulton L."/>
            <person name="Fulton R."/>
            <person name="Courtney L."/>
            <person name="Fronick C."/>
            <person name="O'Laughlin M."/>
            <person name="Godfrey J."/>
            <person name="Wilson R.M."/>
            <person name="Miner T."/>
            <person name="Farmer C."/>
            <person name="Delehaunty K."/>
            <person name="Cordes M."/>
            <person name="Minx P."/>
            <person name="Tomlinson C."/>
            <person name="Chen J."/>
            <person name="Wollam A."/>
            <person name="Pepin K.H."/>
            <person name="Bhonagiri V."/>
            <person name="Zhang X."/>
            <person name="Suruliraj S."/>
            <person name="Warren W."/>
            <person name="Mitreva M."/>
            <person name="Mardis E.R."/>
            <person name="Wilson R.K."/>
        </authorList>
    </citation>
    <scope>NUCLEOTIDE SEQUENCE [LARGE SCALE GENOMIC DNA]</scope>
    <source>
        <strain evidence="3 4">DSM 1785</strain>
    </source>
</reference>
<evidence type="ECO:0000256" key="1">
    <source>
        <dbReference type="ARBA" id="ARBA00038322"/>
    </source>
</evidence>
<dbReference type="RefSeq" id="WP_005213786.1">
    <property type="nucleotide sequence ID" value="NZ_KB291649.1"/>
</dbReference>
<dbReference type="PANTHER" id="PTHR43734">
    <property type="entry name" value="PHYTOENE DESATURASE"/>
    <property type="match status" value="1"/>
</dbReference>
<sequence length="344" mass="39620">MKKAIVIGGGVSGLSIAARLLYKGFNVEIYEKNKHIGGKTNFLTLGDFRFDLTASLIMMPNDYIQVFTDCNKNFKDYFTIKPINTLYKVFYYDGTYYDFKTSLPQLCKTIDNISYNDIASTYGYFNFISSNYKKYLLSEKYFLNKPFINNLDFFNPLTLNKASKLHTLTSCYKDCSKYIKNNKLKNYCLFQSMYVGVSPYSSPNIYNLIPAVTQYKGLYYIQGGMYAYVKALEKLVLDLGGSINTSSAVKEIIFNNKKAVGVKVKNRTKFSDIVVCSTDYSYAMSKLISSKKIEPFKTDINNFKYSCSTFILYLALDKKYPVLNIHNIYINKDFKKNLEAPFYQ</sequence>
<name>L1QE31_9CLOT</name>
<dbReference type="GO" id="GO:0016491">
    <property type="term" value="F:oxidoreductase activity"/>
    <property type="evidence" value="ECO:0007669"/>
    <property type="project" value="InterPro"/>
</dbReference>
<dbReference type="eggNOG" id="COG1233">
    <property type="taxonomic scope" value="Bacteria"/>
</dbReference>